<sequence length="222" mass="25930">MKKIACLHAHHSNIEYIDRALQSFEIEILHFIDPILSRILKKDCDFEREQARNKLNDLLKYIAESDVDTLLITCTDYITLLDENFKIGIPILKIDEPFFEMICHVEEPQTILFTNNRTVSGTMERLKQYAQQNNKSIHVKVEVIEGIFELIMQGRKEEHDAKLEKYLYEIMKDRNEMLSVAQLSMVDAATRVENIIGRNIINPLNALEEYCIQSVNEQPCEK</sequence>
<name>A0A1E8B6V2_BACMY</name>
<accession>A0A1E8B6V2</accession>
<evidence type="ECO:0000313" key="2">
    <source>
        <dbReference type="Proteomes" id="UP000175706"/>
    </source>
</evidence>
<dbReference type="PATRIC" id="fig|86662.25.peg.2935"/>
<reference evidence="1 2" key="1">
    <citation type="submission" date="2016-05" db="EMBL/GenBank/DDBJ databases">
        <title>Bacillus thuringiensis and Bacillus weihenstephanensis as novel biocontrol agents of wilt causing Verticillium species.</title>
        <authorList>
            <person name="Hollensteiner J."/>
            <person name="Wemheuer F."/>
            <person name="Harting R."/>
            <person name="Kolarzyk A."/>
            <person name="Diaz-Valerio S."/>
            <person name="Poehlein A."/>
            <person name="Brzuszkiewicz E."/>
            <person name="Nesemann K."/>
            <person name="Braus-Stromeyer S."/>
            <person name="Braus G."/>
            <person name="Daniel R."/>
            <person name="Liesegang H."/>
        </authorList>
    </citation>
    <scope>NUCLEOTIDE SEQUENCE [LARGE SCALE GENOMIC DNA]</scope>
    <source>
        <strain evidence="1 2">GOE8</strain>
    </source>
</reference>
<dbReference type="EMBL" id="LXLT01000035">
    <property type="protein sequence ID" value="OFD78373.1"/>
    <property type="molecule type" value="Genomic_DNA"/>
</dbReference>
<dbReference type="RefSeq" id="WP_070143524.1">
    <property type="nucleotide sequence ID" value="NZ_LXLT01000035.1"/>
</dbReference>
<evidence type="ECO:0000313" key="1">
    <source>
        <dbReference type="EMBL" id="OFD78373.1"/>
    </source>
</evidence>
<protein>
    <submittedName>
        <fullName evidence="1">Uncharacterized protein</fullName>
    </submittedName>
</protein>
<dbReference type="Proteomes" id="UP000175706">
    <property type="component" value="Unassembled WGS sequence"/>
</dbReference>
<dbReference type="AlphaFoldDB" id="A0A1E8B6V2"/>
<proteinExistence type="predicted"/>
<gene>
    <name evidence="1" type="ORF">BWGOE8_28830</name>
</gene>
<organism evidence="1 2">
    <name type="scientific">Bacillus mycoides</name>
    <dbReference type="NCBI Taxonomy" id="1405"/>
    <lineage>
        <taxon>Bacteria</taxon>
        <taxon>Bacillati</taxon>
        <taxon>Bacillota</taxon>
        <taxon>Bacilli</taxon>
        <taxon>Bacillales</taxon>
        <taxon>Bacillaceae</taxon>
        <taxon>Bacillus</taxon>
        <taxon>Bacillus cereus group</taxon>
    </lineage>
</organism>
<comment type="caution">
    <text evidence="1">The sequence shown here is derived from an EMBL/GenBank/DDBJ whole genome shotgun (WGS) entry which is preliminary data.</text>
</comment>